<keyword evidence="3 7" id="KW-0808">Transferase</keyword>
<dbReference type="EMBL" id="JACHXV010000003">
    <property type="protein sequence ID" value="MBB3172977.1"/>
    <property type="molecule type" value="Genomic_DNA"/>
</dbReference>
<dbReference type="GO" id="GO:0032259">
    <property type="term" value="P:methylation"/>
    <property type="evidence" value="ECO:0007669"/>
    <property type="project" value="UniProtKB-KW"/>
</dbReference>
<dbReference type="CDD" id="cd02440">
    <property type="entry name" value="AdoMet_MTases"/>
    <property type="match status" value="1"/>
</dbReference>
<organism evidence="7 8">
    <name type="scientific">Endobacter medicaginis</name>
    <dbReference type="NCBI Taxonomy" id="1181271"/>
    <lineage>
        <taxon>Bacteria</taxon>
        <taxon>Pseudomonadati</taxon>
        <taxon>Pseudomonadota</taxon>
        <taxon>Alphaproteobacteria</taxon>
        <taxon>Acetobacterales</taxon>
        <taxon>Acetobacteraceae</taxon>
        <taxon>Endobacter</taxon>
    </lineage>
</organism>
<accession>A0A839UT50</accession>
<dbReference type="SUPFAM" id="SSF53335">
    <property type="entry name" value="S-adenosyl-L-methionine-dependent methyltransferases"/>
    <property type="match status" value="1"/>
</dbReference>
<evidence type="ECO:0000256" key="5">
    <source>
        <dbReference type="ARBA" id="ARBA00023098"/>
    </source>
</evidence>
<keyword evidence="4" id="KW-0949">S-adenosyl-L-methionine</keyword>
<comment type="similarity">
    <text evidence="1">Belongs to the CFA/CMAS family.</text>
</comment>
<dbReference type="RefSeq" id="WP_183274794.1">
    <property type="nucleotide sequence ID" value="NZ_JACHXV010000003.1"/>
</dbReference>
<dbReference type="Gene3D" id="3.40.50.150">
    <property type="entry name" value="Vaccinia Virus protein VP39"/>
    <property type="match status" value="1"/>
</dbReference>
<evidence type="ECO:0000256" key="1">
    <source>
        <dbReference type="ARBA" id="ARBA00010815"/>
    </source>
</evidence>
<evidence type="ECO:0000256" key="3">
    <source>
        <dbReference type="ARBA" id="ARBA00022679"/>
    </source>
</evidence>
<proteinExistence type="inferred from homology"/>
<dbReference type="EC" id="2.1.1.79" evidence="7"/>
<gene>
    <name evidence="7" type="ORF">FHR90_000795</name>
</gene>
<dbReference type="InterPro" id="IPR029063">
    <property type="entry name" value="SAM-dependent_MTases_sf"/>
</dbReference>
<dbReference type="GO" id="GO:0008825">
    <property type="term" value="F:cyclopropane-fatty-acyl-phospholipid synthase activity"/>
    <property type="evidence" value="ECO:0007669"/>
    <property type="project" value="UniProtKB-EC"/>
</dbReference>
<feature type="active site" evidence="6">
    <location>
        <position position="378"/>
    </location>
</feature>
<evidence type="ECO:0000256" key="2">
    <source>
        <dbReference type="ARBA" id="ARBA00022603"/>
    </source>
</evidence>
<keyword evidence="5" id="KW-0443">Lipid metabolism</keyword>
<dbReference type="PANTHER" id="PTHR43667">
    <property type="entry name" value="CYCLOPROPANE-FATTY-ACYL-PHOSPHOLIPID SYNTHASE"/>
    <property type="match status" value="1"/>
</dbReference>
<protein>
    <submittedName>
        <fullName evidence="7">Cyclopropane-fatty-acyl-phospholipid synthase</fullName>
        <ecNumber evidence="7">2.1.1.79</ecNumber>
    </submittedName>
</protein>
<evidence type="ECO:0000313" key="8">
    <source>
        <dbReference type="Proteomes" id="UP000557688"/>
    </source>
</evidence>
<sequence>MHLSAPPVRPAAGLRGTWLLRMLLRQLSRGSLRVVLPSGAWIEHRAGADGPQAVLLLHRSRALRRLLTGGDLGFAQAYLDGDWSSPDPVALIGLAAANSAALEARFSGLAPLRLWRRLRHRRRDNTPRGSRRNIAFHYDLGNAFYRLWLDESMTYSAARALPPGGSLEAAQRDKRARVIELLHLEPGASVLEIGCGWGALACDMAGQGARVTGITLSREQLAWAREAAGPAPIELRLQDYRAVVGRFERIVSIEMIEAVGAAYWPAYFAMLGRSLAPGGRIVLQAITIREDRFESYRRRPDFIQTCIFPGGMLPTATIIAAQAQAAGLRVVECETFGAGYADTLAAWRERFEASLDAVRALGLPERFIRMWRYYLCYCEAGFRDGVIDVGLYVMEAGR</sequence>
<dbReference type="InterPro" id="IPR050723">
    <property type="entry name" value="CFA/CMAS"/>
</dbReference>
<evidence type="ECO:0000256" key="4">
    <source>
        <dbReference type="ARBA" id="ARBA00022691"/>
    </source>
</evidence>
<evidence type="ECO:0000313" key="7">
    <source>
        <dbReference type="EMBL" id="MBB3172977.1"/>
    </source>
</evidence>
<dbReference type="InterPro" id="IPR003333">
    <property type="entry name" value="CMAS"/>
</dbReference>
<keyword evidence="2 7" id="KW-0489">Methyltransferase</keyword>
<evidence type="ECO:0000256" key="6">
    <source>
        <dbReference type="PIRSR" id="PIRSR003085-1"/>
    </source>
</evidence>
<comment type="caution">
    <text evidence="7">The sequence shown here is derived from an EMBL/GenBank/DDBJ whole genome shotgun (WGS) entry which is preliminary data.</text>
</comment>
<reference evidence="7 8" key="1">
    <citation type="submission" date="2020-08" db="EMBL/GenBank/DDBJ databases">
        <title>Genomic Encyclopedia of Type Strains, Phase III (KMG-III): the genomes of soil and plant-associated and newly described type strains.</title>
        <authorList>
            <person name="Whitman W."/>
        </authorList>
    </citation>
    <scope>NUCLEOTIDE SEQUENCE [LARGE SCALE GENOMIC DNA]</scope>
    <source>
        <strain evidence="7 8">CECT 8088</strain>
    </source>
</reference>
<dbReference type="PANTHER" id="PTHR43667:SF2">
    <property type="entry name" value="FATTY ACID C-METHYL TRANSFERASE"/>
    <property type="match status" value="1"/>
</dbReference>
<dbReference type="GO" id="GO:0008610">
    <property type="term" value="P:lipid biosynthetic process"/>
    <property type="evidence" value="ECO:0007669"/>
    <property type="project" value="InterPro"/>
</dbReference>
<dbReference type="Pfam" id="PF02353">
    <property type="entry name" value="CMAS"/>
    <property type="match status" value="1"/>
</dbReference>
<keyword evidence="8" id="KW-1185">Reference proteome</keyword>
<name>A0A839UT50_9PROT</name>
<dbReference type="Proteomes" id="UP000557688">
    <property type="component" value="Unassembled WGS sequence"/>
</dbReference>
<dbReference type="AlphaFoldDB" id="A0A839UT50"/>
<dbReference type="PIRSF" id="PIRSF003085">
    <property type="entry name" value="CMAS"/>
    <property type="match status" value="1"/>
</dbReference>